<dbReference type="Proteomes" id="UP001250858">
    <property type="component" value="Chromosome"/>
</dbReference>
<dbReference type="EMBL" id="CP133762">
    <property type="protein sequence ID" value="WMX45646.1"/>
    <property type="molecule type" value="Genomic_DNA"/>
</dbReference>
<protein>
    <submittedName>
        <fullName evidence="2">Uncharacterized protein</fullName>
    </submittedName>
</protein>
<sequence length="129" mass="14182">MSKRIARKMLRRMETGEPVDVHIWAGLSYAKPARLAALAEQFGYDFQDITAWTQTGCTLSIRPDPRPEAQARAAENRARYPRAGKGGPLPPLATETVDVMKARMLWDSPARKPGANSWAPSSSPSSFSP</sequence>
<name>A0ABY9RVX1_9ACTN</name>
<dbReference type="RefSeq" id="WP_309548584.1">
    <property type="nucleotide sequence ID" value="NZ_CP133762.1"/>
</dbReference>
<proteinExistence type="predicted"/>
<evidence type="ECO:0000313" key="3">
    <source>
        <dbReference type="Proteomes" id="UP001250858"/>
    </source>
</evidence>
<feature type="region of interest" description="Disordered" evidence="1">
    <location>
        <begin position="60"/>
        <end position="93"/>
    </location>
</feature>
<keyword evidence="3" id="KW-1185">Reference proteome</keyword>
<organism evidence="2 3">
    <name type="scientific">Streptomyces roseicoloratus</name>
    <dbReference type="NCBI Taxonomy" id="2508722"/>
    <lineage>
        <taxon>Bacteria</taxon>
        <taxon>Bacillati</taxon>
        <taxon>Actinomycetota</taxon>
        <taxon>Actinomycetes</taxon>
        <taxon>Kitasatosporales</taxon>
        <taxon>Streptomycetaceae</taxon>
        <taxon>Streptomyces</taxon>
    </lineage>
</organism>
<feature type="compositionally biased region" description="Low complexity" evidence="1">
    <location>
        <begin position="120"/>
        <end position="129"/>
    </location>
</feature>
<accession>A0ABY9RVX1</accession>
<evidence type="ECO:0000313" key="2">
    <source>
        <dbReference type="EMBL" id="WMX45646.1"/>
    </source>
</evidence>
<gene>
    <name evidence="2" type="ORF">RGF97_13355</name>
</gene>
<feature type="compositionally biased region" description="Basic and acidic residues" evidence="1">
    <location>
        <begin position="63"/>
        <end position="78"/>
    </location>
</feature>
<feature type="region of interest" description="Disordered" evidence="1">
    <location>
        <begin position="108"/>
        <end position="129"/>
    </location>
</feature>
<reference evidence="2 3" key="1">
    <citation type="submission" date="2023-09" db="EMBL/GenBank/DDBJ databases">
        <title>Complete genome of Streptomyces roseicoloratus T14.</title>
        <authorList>
            <person name="Bashizi T."/>
            <person name="Kim M.-J."/>
            <person name="Lee G."/>
            <person name="Tagele S.B."/>
            <person name="Shin J.-H."/>
        </authorList>
    </citation>
    <scope>NUCLEOTIDE SEQUENCE [LARGE SCALE GENOMIC DNA]</scope>
    <source>
        <strain evidence="2 3">T14</strain>
    </source>
</reference>
<evidence type="ECO:0000256" key="1">
    <source>
        <dbReference type="SAM" id="MobiDB-lite"/>
    </source>
</evidence>